<dbReference type="InterPro" id="IPR036291">
    <property type="entry name" value="NAD(P)-bd_dom_sf"/>
</dbReference>
<dbReference type="PANTHER" id="PTHR48079">
    <property type="entry name" value="PROTEIN YEEZ"/>
    <property type="match status" value="1"/>
</dbReference>
<reference evidence="2" key="1">
    <citation type="submission" date="2009-07" db="EMBL/GenBank/DDBJ databases">
        <title>Construction of a metagenomic library and prospecting for genes involved in antibiotic biosynthesis.</title>
        <authorList>
            <person name="Schuch V."/>
            <person name="Gomes E.S."/>
            <person name="Lemos E.G.M."/>
        </authorList>
    </citation>
    <scope>NUCLEOTIDE SEQUENCE</scope>
</reference>
<dbReference type="Pfam" id="PF01370">
    <property type="entry name" value="Epimerase"/>
    <property type="match status" value="1"/>
</dbReference>
<proteinExistence type="predicted"/>
<evidence type="ECO:0000313" key="2">
    <source>
        <dbReference type="EMBL" id="ACV30054.1"/>
    </source>
</evidence>
<organism evidence="2">
    <name type="scientific">uncultured bacterium B7P37metaSE</name>
    <dbReference type="NCBI Taxonomy" id="670783"/>
    <lineage>
        <taxon>Bacteria</taxon>
        <taxon>environmental samples</taxon>
    </lineage>
</organism>
<dbReference type="InterPro" id="IPR001509">
    <property type="entry name" value="Epimerase_deHydtase"/>
</dbReference>
<dbReference type="InterPro" id="IPR051783">
    <property type="entry name" value="NAD(P)-dependent_oxidoreduct"/>
</dbReference>
<evidence type="ECO:0000259" key="1">
    <source>
        <dbReference type="Pfam" id="PF01370"/>
    </source>
</evidence>
<name>C8CIJ8_9BACT</name>
<sequence length="330" mass="35863">MLAFVTGSSGFIGLNLIEQLTAAGWKVVALHRQTSDLTYLQRFDVHRVVGDIVDLAAVERAMPEKVDAVFHTAADLSSWSRNNGRQTENNVLGTHNVVAAALKRGAKRFVHTSTSSVYGLISTPVDETAPQLGRGSWFNYVHTKTLAEDEVRKGIERGLDAVILNPAHVIGRYDRQNWSRLILLAAKGGLPRIPPGSGSFCHGGEVARAHIAAVAKGQKGENYLLAGADATFAEVVATAAQLLGRSFEARTVPAPMLRITATLLNVVSHFTGKEPLITPEGAALVTMNTRFRSDKAVKTLNYRPVPLREMLTDCCDWLVEEGFLNRSLLN</sequence>
<dbReference type="AlphaFoldDB" id="C8CIJ8"/>
<accession>C8CIJ8</accession>
<feature type="domain" description="NAD-dependent epimerase/dehydratase" evidence="1">
    <location>
        <begin position="4"/>
        <end position="225"/>
    </location>
</feature>
<dbReference type="GO" id="GO:0005737">
    <property type="term" value="C:cytoplasm"/>
    <property type="evidence" value="ECO:0007669"/>
    <property type="project" value="TreeGrafter"/>
</dbReference>
<dbReference type="PANTHER" id="PTHR48079:SF6">
    <property type="entry name" value="NAD(P)-BINDING DOMAIN-CONTAINING PROTEIN-RELATED"/>
    <property type="match status" value="1"/>
</dbReference>
<dbReference type="GO" id="GO:0004029">
    <property type="term" value="F:aldehyde dehydrogenase (NAD+) activity"/>
    <property type="evidence" value="ECO:0007669"/>
    <property type="project" value="TreeGrafter"/>
</dbReference>
<dbReference type="EMBL" id="GQ406244">
    <property type="protein sequence ID" value="ACV30054.1"/>
    <property type="molecule type" value="Genomic_DNA"/>
</dbReference>
<protein>
    <submittedName>
        <fullName evidence="2">Putative NAD-dependent epimerase/dehydratase</fullName>
    </submittedName>
</protein>
<dbReference type="SUPFAM" id="SSF51735">
    <property type="entry name" value="NAD(P)-binding Rossmann-fold domains"/>
    <property type="match status" value="1"/>
</dbReference>
<dbReference type="Gene3D" id="3.40.50.720">
    <property type="entry name" value="NAD(P)-binding Rossmann-like Domain"/>
    <property type="match status" value="1"/>
</dbReference>